<comment type="caution">
    <text evidence="2">The sequence shown here is derived from an EMBL/GenBank/DDBJ whole genome shotgun (WGS) entry which is preliminary data.</text>
</comment>
<organism evidence="2 3">
    <name type="scientific">Pseudomonas gregormendelii</name>
    <dbReference type="NCBI Taxonomy" id="1628277"/>
    <lineage>
        <taxon>Bacteria</taxon>
        <taxon>Pseudomonadati</taxon>
        <taxon>Pseudomonadota</taxon>
        <taxon>Gammaproteobacteria</taxon>
        <taxon>Pseudomonadales</taxon>
        <taxon>Pseudomonadaceae</taxon>
        <taxon>Pseudomonas</taxon>
    </lineage>
</organism>
<sequence length="161" mass="18114">MLEWFSAAVASANATKDIAASLLTLRDEEVIRSRVFDLTGSLMDIQQQMMTAQLEQMELIKRISELEADLVKAKSQTDTRERYERHKFESGNFAYSLKPEHAKDVPEHYLCSNCFEKGETVTLQRSGGIGWTGLKCPRCNGQVPLVSTARYKKTSSYQLGG</sequence>
<evidence type="ECO:0000256" key="1">
    <source>
        <dbReference type="SAM" id="Coils"/>
    </source>
</evidence>
<gene>
    <name evidence="2" type="ORF">IMW75_25105</name>
</gene>
<evidence type="ECO:0000313" key="3">
    <source>
        <dbReference type="Proteomes" id="UP000772591"/>
    </source>
</evidence>
<keyword evidence="1" id="KW-0175">Coiled coil</keyword>
<accession>A0ABS3ANL4</accession>
<protein>
    <submittedName>
        <fullName evidence="2">Uncharacterized protein</fullName>
    </submittedName>
</protein>
<name>A0ABS3ANL4_9PSED</name>
<dbReference type="RefSeq" id="WP_205894097.1">
    <property type="nucleotide sequence ID" value="NZ_JADEVO010000057.1"/>
</dbReference>
<dbReference type="Proteomes" id="UP000772591">
    <property type="component" value="Unassembled WGS sequence"/>
</dbReference>
<reference evidence="2 3" key="1">
    <citation type="journal article" date="2021" name="Int. J. Syst. Evol. Microbiol.">
        <title>Pseudomonas piscium sp. nov., Pseudomonas pisciculturae sp. nov., Pseudomonas mucoides sp. nov. and Pseudomonas neuropathica sp. nov. isolated from rainbow trout.</title>
        <authorList>
            <person name="Duman M."/>
            <person name="Mulet M."/>
            <person name="Altun S."/>
            <person name="Saticioglu I.B."/>
            <person name="Gomila M."/>
            <person name="Lalucat J."/>
            <person name="Garcia-Valdes E."/>
        </authorList>
    </citation>
    <scope>NUCLEOTIDE SEQUENCE [LARGE SCALE GENOMIC DNA]</scope>
    <source>
        <strain evidence="2 3">LMG 28632</strain>
    </source>
</reference>
<feature type="coiled-coil region" evidence="1">
    <location>
        <begin position="49"/>
        <end position="76"/>
    </location>
</feature>
<evidence type="ECO:0000313" key="2">
    <source>
        <dbReference type="EMBL" id="MBN3968535.1"/>
    </source>
</evidence>
<keyword evidence="3" id="KW-1185">Reference proteome</keyword>
<proteinExistence type="predicted"/>
<dbReference type="EMBL" id="JADEVO010000057">
    <property type="protein sequence ID" value="MBN3968535.1"/>
    <property type="molecule type" value="Genomic_DNA"/>
</dbReference>